<dbReference type="Proteomes" id="UP000288711">
    <property type="component" value="Unassembled WGS sequence"/>
</dbReference>
<reference evidence="2 4" key="2">
    <citation type="journal article" date="2012" name="J. Bacteriol.">
        <title>Genome Sequence of Janibacter hoylei MTCC8307, Isolated from the Stratospheric Air.</title>
        <authorList>
            <person name="Pawar S.P."/>
            <person name="Dhotre D.P."/>
            <person name="Shetty S.A."/>
            <person name="Chowdhury S.P."/>
            <person name="Chaudhari B.L."/>
            <person name="Shouche Y.S."/>
        </authorList>
    </citation>
    <scope>NUCLEOTIDE SEQUENCE [LARGE SCALE GENOMIC DNA]</scope>
    <source>
        <strain evidence="2 4">PVAS-1</strain>
    </source>
</reference>
<gene>
    <name evidence="2" type="ORF">B277_06999</name>
    <name evidence="3" type="ORF">CWN80_05820</name>
</gene>
<proteinExistence type="predicted"/>
<name>K1EQV8_9MICO</name>
<organism evidence="2 4">
    <name type="scientific">Janibacter hoylei PVAS-1</name>
    <dbReference type="NCBI Taxonomy" id="1210046"/>
    <lineage>
        <taxon>Bacteria</taxon>
        <taxon>Bacillati</taxon>
        <taxon>Actinomycetota</taxon>
        <taxon>Actinomycetes</taxon>
        <taxon>Micrococcales</taxon>
        <taxon>Intrasporangiaceae</taxon>
        <taxon>Janibacter</taxon>
    </lineage>
</organism>
<dbReference type="PATRIC" id="fig|1210046.3.peg.1356"/>
<protein>
    <submittedName>
        <fullName evidence="2">Uncharacterized protein</fullName>
    </submittedName>
</protein>
<evidence type="ECO:0000313" key="4">
    <source>
        <dbReference type="Proteomes" id="UP000004474"/>
    </source>
</evidence>
<sequence>MTDDKRDARKAIEDLELDKHLAAAGAAASRLAQEAVSLVGTYADDHREQAHGLLDRAESEADRVTGGRATDLLGKVRSGLAAGVDLVADQRPDPAAAASESTDAPGSDAGSDDPGQPPSAG</sequence>
<dbReference type="Proteomes" id="UP000004474">
    <property type="component" value="Unassembled WGS sequence"/>
</dbReference>
<keyword evidence="5" id="KW-1185">Reference proteome</keyword>
<reference evidence="3 5" key="1">
    <citation type="journal article" date="2009" name="Int. J. Syst. Evol. Microbiol.">
        <title>Janibacter hoylei sp. nov., Bacillus isronensis sp. nov. and Bacillus aryabhattai sp. nov., isolated from cryotubes used for collecting air from the upper atmosphere.</title>
        <authorList>
            <person name="Shivaji S."/>
            <person name="Chaturvedi P."/>
            <person name="Begum Z."/>
            <person name="Pindi P.K."/>
            <person name="Manorama R."/>
            <person name="Padmanaban D.A."/>
            <person name="Shouche Y.S."/>
            <person name="Pawar S."/>
            <person name="Vaishampayan P."/>
            <person name="Dutt C.B."/>
            <person name="Datta G.N."/>
            <person name="Manchanda R.K."/>
            <person name="Rao U.R."/>
            <person name="Bhargava P.M."/>
            <person name="Narlikar J.V."/>
        </authorList>
    </citation>
    <scope>NUCLEOTIDE SEQUENCE [LARGE SCALE GENOMIC DNA]</scope>
    <source>
        <strain evidence="3 5">PVAS-1</strain>
    </source>
</reference>
<dbReference type="OrthoDB" id="4871481at2"/>
<dbReference type="RefSeq" id="WP_007926475.1">
    <property type="nucleotide sequence ID" value="NZ_ALWX01000023.1"/>
</dbReference>
<evidence type="ECO:0000313" key="2">
    <source>
        <dbReference type="EMBL" id="EKA61608.1"/>
    </source>
</evidence>
<dbReference type="AlphaFoldDB" id="K1EQV8"/>
<dbReference type="EMBL" id="ALWX01000023">
    <property type="protein sequence ID" value="EKA61608.1"/>
    <property type="molecule type" value="Genomic_DNA"/>
</dbReference>
<reference evidence="3" key="3">
    <citation type="submission" date="2017-11" db="EMBL/GenBank/DDBJ databases">
        <authorList>
            <person name="Seuylemezian A."/>
            <person name="Cooper K."/>
            <person name="Vaishampayan P."/>
        </authorList>
    </citation>
    <scope>NUCLEOTIDE SEQUENCE</scope>
    <source>
        <strain evidence="3">PVAS-1</strain>
    </source>
</reference>
<accession>K1EQV8</accession>
<evidence type="ECO:0000313" key="3">
    <source>
        <dbReference type="EMBL" id="RWU84330.1"/>
    </source>
</evidence>
<dbReference type="STRING" id="1210046.B277_06999"/>
<evidence type="ECO:0000313" key="5">
    <source>
        <dbReference type="Proteomes" id="UP000288711"/>
    </source>
</evidence>
<comment type="caution">
    <text evidence="2">The sequence shown here is derived from an EMBL/GenBank/DDBJ whole genome shotgun (WGS) entry which is preliminary data.</text>
</comment>
<evidence type="ECO:0000256" key="1">
    <source>
        <dbReference type="SAM" id="MobiDB-lite"/>
    </source>
</evidence>
<feature type="region of interest" description="Disordered" evidence="1">
    <location>
        <begin position="84"/>
        <end position="121"/>
    </location>
</feature>
<dbReference type="EMBL" id="PIPF01000005">
    <property type="protein sequence ID" value="RWU84330.1"/>
    <property type="molecule type" value="Genomic_DNA"/>
</dbReference>